<reference evidence="2 3" key="1">
    <citation type="submission" date="2012-09" db="EMBL/GenBank/DDBJ databases">
        <title>Genome Sequence of alkane-degrading Bacterium Alcanivorax sp. 6-D-6.</title>
        <authorList>
            <person name="Lai Q."/>
            <person name="Shao Z."/>
        </authorList>
    </citation>
    <scope>NUCLEOTIDE SEQUENCE [LARGE SCALE GENOMIC DNA]</scope>
    <source>
        <strain evidence="2 3">6-D-6</strain>
    </source>
</reference>
<dbReference type="EMBL" id="AQPF01000016">
    <property type="protein sequence ID" value="KAF0805480.1"/>
    <property type="molecule type" value="Genomic_DNA"/>
</dbReference>
<keyword evidence="1" id="KW-0812">Transmembrane</keyword>
<keyword evidence="1" id="KW-1133">Transmembrane helix</keyword>
<feature type="transmembrane region" description="Helical" evidence="1">
    <location>
        <begin position="84"/>
        <end position="101"/>
    </location>
</feature>
<keyword evidence="2" id="KW-0418">Kinase</keyword>
<dbReference type="InterPro" id="IPR029016">
    <property type="entry name" value="GAF-like_dom_sf"/>
</dbReference>
<dbReference type="Proteomes" id="UP000771797">
    <property type="component" value="Unassembled WGS sequence"/>
</dbReference>
<feature type="transmembrane region" description="Helical" evidence="1">
    <location>
        <begin position="190"/>
        <end position="210"/>
    </location>
</feature>
<organism evidence="2 3">
    <name type="scientific">Alcanivorax xiamenensis</name>
    <dbReference type="NCBI Taxonomy" id="1177156"/>
    <lineage>
        <taxon>Bacteria</taxon>
        <taxon>Pseudomonadati</taxon>
        <taxon>Pseudomonadota</taxon>
        <taxon>Gammaproteobacteria</taxon>
        <taxon>Oceanospirillales</taxon>
        <taxon>Alcanivoracaceae</taxon>
        <taxon>Alcanivorax</taxon>
    </lineage>
</organism>
<name>A0ABQ6Y7K4_9GAMM</name>
<keyword evidence="2" id="KW-0808">Transferase</keyword>
<gene>
    <name evidence="2" type="ORF">A6D6_02286</name>
</gene>
<keyword evidence="1" id="KW-0472">Membrane</keyword>
<feature type="transmembrane region" description="Helical" evidence="1">
    <location>
        <begin position="161"/>
        <end position="178"/>
    </location>
</feature>
<keyword evidence="3" id="KW-1185">Reference proteome</keyword>
<sequence length="412" mass="45593">MATDSTQTRSLEAEQERALKRALGTLWVRFPGSLEDDYIVYAERRATQLIRRSVYILLAIFLIVVVPVSLLVKDPSLSRWQALGVYPIACSLVLLLAAIHIRAVQRLVATLIGLALMISLSGTLIGAIHLQDHFLGQVAAFETVYVLIIGFSILRLPPTRTLFWSLGALIIALAVALYQDWRITPISLLLYYGFPLLVCALNGYMLDASARGNFANMLLRNAESQRLRRWRDNADREARRQRLLNEFTAHIAGNPRVTELLDKTLAFLIENTPAVAGAGYRLEDDGLHLEAARGLGQTAREQSHIKSDGFLASALEIQGASVRHEVPGGYMDLETGHSQIRPGEVLFLPIRQGEHTLGILELASLEPFDEHVRSACDAIATPLGYAMIAALGRESFIRRAREKQGGYESFVG</sequence>
<dbReference type="RefSeq" id="WP_159660808.1">
    <property type="nucleotide sequence ID" value="NZ_AQPF01000016.1"/>
</dbReference>
<evidence type="ECO:0000313" key="2">
    <source>
        <dbReference type="EMBL" id="KAF0805480.1"/>
    </source>
</evidence>
<feature type="transmembrane region" description="Helical" evidence="1">
    <location>
        <begin position="54"/>
        <end position="72"/>
    </location>
</feature>
<feature type="transmembrane region" description="Helical" evidence="1">
    <location>
        <begin position="108"/>
        <end position="128"/>
    </location>
</feature>
<dbReference type="GO" id="GO:0016301">
    <property type="term" value="F:kinase activity"/>
    <property type="evidence" value="ECO:0007669"/>
    <property type="project" value="UniProtKB-KW"/>
</dbReference>
<protein>
    <submittedName>
        <fullName evidence="2">Sensor histidine kinase/response regulator</fullName>
    </submittedName>
</protein>
<feature type="transmembrane region" description="Helical" evidence="1">
    <location>
        <begin position="134"/>
        <end position="154"/>
    </location>
</feature>
<evidence type="ECO:0000313" key="3">
    <source>
        <dbReference type="Proteomes" id="UP000771797"/>
    </source>
</evidence>
<accession>A0ABQ6Y7K4</accession>
<dbReference type="Gene3D" id="3.30.450.40">
    <property type="match status" value="1"/>
</dbReference>
<comment type="caution">
    <text evidence="2">The sequence shown here is derived from an EMBL/GenBank/DDBJ whole genome shotgun (WGS) entry which is preliminary data.</text>
</comment>
<dbReference type="SUPFAM" id="SSF55781">
    <property type="entry name" value="GAF domain-like"/>
    <property type="match status" value="1"/>
</dbReference>
<evidence type="ECO:0000256" key="1">
    <source>
        <dbReference type="SAM" id="Phobius"/>
    </source>
</evidence>
<proteinExistence type="predicted"/>